<dbReference type="InterPro" id="IPR029058">
    <property type="entry name" value="AB_hydrolase_fold"/>
</dbReference>
<organism evidence="2 3">
    <name type="scientific">Microbacterium saccharophilum</name>
    <dbReference type="NCBI Taxonomy" id="1213358"/>
    <lineage>
        <taxon>Bacteria</taxon>
        <taxon>Bacillati</taxon>
        <taxon>Actinomycetota</taxon>
        <taxon>Actinomycetes</taxon>
        <taxon>Micrococcales</taxon>
        <taxon>Microbacteriaceae</taxon>
        <taxon>Microbacterium</taxon>
    </lineage>
</organism>
<dbReference type="GO" id="GO:0003824">
    <property type="term" value="F:catalytic activity"/>
    <property type="evidence" value="ECO:0007669"/>
    <property type="project" value="UniProtKB-ARBA"/>
</dbReference>
<dbReference type="EMBL" id="FOQZ01000003">
    <property type="protein sequence ID" value="SFI59580.1"/>
    <property type="molecule type" value="Genomic_DNA"/>
</dbReference>
<dbReference type="Proteomes" id="UP000198702">
    <property type="component" value="Unassembled WGS sequence"/>
</dbReference>
<dbReference type="Gene3D" id="3.40.50.1820">
    <property type="entry name" value="alpha/beta hydrolase"/>
    <property type="match status" value="1"/>
</dbReference>
<evidence type="ECO:0000313" key="2">
    <source>
        <dbReference type="EMBL" id="SFI59580.1"/>
    </source>
</evidence>
<feature type="domain" description="AB hydrolase-1" evidence="1">
    <location>
        <begin position="26"/>
        <end position="260"/>
    </location>
</feature>
<dbReference type="Pfam" id="PF12697">
    <property type="entry name" value="Abhydrolase_6"/>
    <property type="match status" value="1"/>
</dbReference>
<name>A0A7Z7CYG4_9MICO</name>
<gene>
    <name evidence="2" type="ORF">SAMN04487751_2305</name>
</gene>
<sequence>MTTVSRFDTAVGQLAVATQGSGPPAVLWHSLFVDDRSWDAVADDLAPHRTLIRITGPGHGASSALTAPFSLDDCADAAGEVLQAFEIEQAVDWVGNGWGGHVGLVLAARQPPRVRTLTTFNTPVAALTREQRKAPRLAKTLLSTVGAVRPLRDGIASALLSPQARAERPGLVAYVHDCLRSADRRALAHTVRSISLDRPDLTPLLSSIVARSVMVTGSDDELWTLDQARAAASRMPNAVAEEVSGSAHLTPLERPDEAARIILQHWSDI</sequence>
<proteinExistence type="predicted"/>
<dbReference type="PANTHER" id="PTHR43194:SF5">
    <property type="entry name" value="PIMELOYL-[ACYL-CARRIER PROTEIN] METHYL ESTER ESTERASE"/>
    <property type="match status" value="1"/>
</dbReference>
<dbReference type="InterPro" id="IPR050228">
    <property type="entry name" value="Carboxylesterase_BioH"/>
</dbReference>
<dbReference type="InterPro" id="IPR000073">
    <property type="entry name" value="AB_hydrolase_1"/>
</dbReference>
<evidence type="ECO:0000259" key="1">
    <source>
        <dbReference type="Pfam" id="PF12697"/>
    </source>
</evidence>
<comment type="caution">
    <text evidence="2">The sequence shown here is derived from an EMBL/GenBank/DDBJ whole genome shotgun (WGS) entry which is preliminary data.</text>
</comment>
<protein>
    <submittedName>
        <fullName evidence="2">Pimeloyl-ACP methyl ester carboxylesterase</fullName>
    </submittedName>
</protein>
<dbReference type="AlphaFoldDB" id="A0A7Z7CYG4"/>
<evidence type="ECO:0000313" key="3">
    <source>
        <dbReference type="Proteomes" id="UP000198702"/>
    </source>
</evidence>
<dbReference type="RefSeq" id="WP_028496658.1">
    <property type="nucleotide sequence ID" value="NZ_FOQZ01000003.1"/>
</dbReference>
<dbReference type="PANTHER" id="PTHR43194">
    <property type="entry name" value="HYDROLASE ALPHA/BETA FOLD FAMILY"/>
    <property type="match status" value="1"/>
</dbReference>
<accession>A0A7Z7CYG4</accession>
<reference evidence="2 3" key="1">
    <citation type="submission" date="2016-10" db="EMBL/GenBank/DDBJ databases">
        <authorList>
            <person name="Varghese N."/>
            <person name="Submissions S."/>
        </authorList>
    </citation>
    <scope>NUCLEOTIDE SEQUENCE [LARGE SCALE GENOMIC DNA]</scope>
    <source>
        <strain evidence="2 3">UNC380MFSha3.1</strain>
    </source>
</reference>
<dbReference type="SUPFAM" id="SSF53474">
    <property type="entry name" value="alpha/beta-Hydrolases"/>
    <property type="match status" value="1"/>
</dbReference>